<name>A0AAD9U590_9ROSI</name>
<protein>
    <recommendedName>
        <fullName evidence="3">Transposase</fullName>
    </recommendedName>
</protein>
<gene>
    <name evidence="1" type="ORF">Ddye_015257</name>
</gene>
<dbReference type="EMBL" id="JANJYI010000005">
    <property type="protein sequence ID" value="KAK2647768.1"/>
    <property type="molecule type" value="Genomic_DNA"/>
</dbReference>
<dbReference type="Proteomes" id="UP001280121">
    <property type="component" value="Unassembled WGS sequence"/>
</dbReference>
<reference evidence="1" key="1">
    <citation type="journal article" date="2023" name="Plant J.">
        <title>Genome sequences and population genomics provide insights into the demographic history, inbreeding, and mutation load of two 'living fossil' tree species of Dipteronia.</title>
        <authorList>
            <person name="Feng Y."/>
            <person name="Comes H.P."/>
            <person name="Chen J."/>
            <person name="Zhu S."/>
            <person name="Lu R."/>
            <person name="Zhang X."/>
            <person name="Li P."/>
            <person name="Qiu J."/>
            <person name="Olsen K.M."/>
            <person name="Qiu Y."/>
        </authorList>
    </citation>
    <scope>NUCLEOTIDE SEQUENCE</scope>
    <source>
        <strain evidence="1">KIB01</strain>
    </source>
</reference>
<proteinExistence type="predicted"/>
<evidence type="ECO:0000313" key="2">
    <source>
        <dbReference type="Proteomes" id="UP001280121"/>
    </source>
</evidence>
<comment type="caution">
    <text evidence="1">The sequence shown here is derived from an EMBL/GenBank/DDBJ whole genome shotgun (WGS) entry which is preliminary data.</text>
</comment>
<organism evidence="1 2">
    <name type="scientific">Dipteronia dyeriana</name>
    <dbReference type="NCBI Taxonomy" id="168575"/>
    <lineage>
        <taxon>Eukaryota</taxon>
        <taxon>Viridiplantae</taxon>
        <taxon>Streptophyta</taxon>
        <taxon>Embryophyta</taxon>
        <taxon>Tracheophyta</taxon>
        <taxon>Spermatophyta</taxon>
        <taxon>Magnoliopsida</taxon>
        <taxon>eudicotyledons</taxon>
        <taxon>Gunneridae</taxon>
        <taxon>Pentapetalae</taxon>
        <taxon>rosids</taxon>
        <taxon>malvids</taxon>
        <taxon>Sapindales</taxon>
        <taxon>Sapindaceae</taxon>
        <taxon>Hippocastanoideae</taxon>
        <taxon>Acereae</taxon>
        <taxon>Dipteronia</taxon>
    </lineage>
</organism>
<accession>A0AAD9U590</accession>
<evidence type="ECO:0008006" key="3">
    <source>
        <dbReference type="Google" id="ProtNLM"/>
    </source>
</evidence>
<evidence type="ECO:0000313" key="1">
    <source>
        <dbReference type="EMBL" id="KAK2647768.1"/>
    </source>
</evidence>
<sequence>MIISDHHLDIKVAKEKVYPNVPHGYCVFHMAQNIKKYYKRKDVSLLFKQAWKAYRKSEFKEAMLEMMKVNRVAFEELMNIGPERYTKKPLPNYCGDCYKTTSWVEAYAGTIFPVGHPSDWNISEDV</sequence>
<keyword evidence="2" id="KW-1185">Reference proteome</keyword>
<dbReference type="AlphaFoldDB" id="A0AAD9U590"/>